<organism evidence="2 3">
    <name type="scientific">Dendrobium chrysotoxum</name>
    <name type="common">Orchid</name>
    <dbReference type="NCBI Taxonomy" id="161865"/>
    <lineage>
        <taxon>Eukaryota</taxon>
        <taxon>Viridiplantae</taxon>
        <taxon>Streptophyta</taxon>
        <taxon>Embryophyta</taxon>
        <taxon>Tracheophyta</taxon>
        <taxon>Spermatophyta</taxon>
        <taxon>Magnoliopsida</taxon>
        <taxon>Liliopsida</taxon>
        <taxon>Asparagales</taxon>
        <taxon>Orchidaceae</taxon>
        <taxon>Epidendroideae</taxon>
        <taxon>Malaxideae</taxon>
        <taxon>Dendrobiinae</taxon>
        <taxon>Dendrobium</taxon>
    </lineage>
</organism>
<reference evidence="2 3" key="1">
    <citation type="journal article" date="2021" name="Hortic Res">
        <title>Chromosome-scale assembly of the Dendrobium chrysotoxum genome enhances the understanding of orchid evolution.</title>
        <authorList>
            <person name="Zhang Y."/>
            <person name="Zhang G.Q."/>
            <person name="Zhang D."/>
            <person name="Liu X.D."/>
            <person name="Xu X.Y."/>
            <person name="Sun W.H."/>
            <person name="Yu X."/>
            <person name="Zhu X."/>
            <person name="Wang Z.W."/>
            <person name="Zhao X."/>
            <person name="Zhong W.Y."/>
            <person name="Chen H."/>
            <person name="Yin W.L."/>
            <person name="Huang T."/>
            <person name="Niu S.C."/>
            <person name="Liu Z.J."/>
        </authorList>
    </citation>
    <scope>NUCLEOTIDE SEQUENCE [LARGE SCALE GENOMIC DNA]</scope>
    <source>
        <strain evidence="2">Lindl</strain>
    </source>
</reference>
<evidence type="ECO:0000313" key="3">
    <source>
        <dbReference type="Proteomes" id="UP000775213"/>
    </source>
</evidence>
<dbReference type="Proteomes" id="UP000775213">
    <property type="component" value="Unassembled WGS sequence"/>
</dbReference>
<evidence type="ECO:0000313" key="2">
    <source>
        <dbReference type="EMBL" id="KAH0466124.1"/>
    </source>
</evidence>
<accession>A0AAV7GX85</accession>
<proteinExistence type="predicted"/>
<name>A0AAV7GX85_DENCH</name>
<feature type="compositionally biased region" description="Basic and acidic residues" evidence="1">
    <location>
        <begin position="69"/>
        <end position="86"/>
    </location>
</feature>
<dbReference type="PANTHER" id="PTHR36380">
    <property type="entry name" value="BNAA03G58330D PROTEIN"/>
    <property type="match status" value="1"/>
</dbReference>
<gene>
    <name evidence="2" type="ORF">IEQ34_006227</name>
</gene>
<sequence length="157" mass="18024">MILGRIFSIRGNQQNWEMIQLILTWKQSQRIKRLPLNLMNSNENFGKLPSFKLDVPDLNFSSPSKKKEKTTEKSSKELVKGKKEPKGDKFSFNFDFNSFDLDSKSLEDKRPINFSNKNVPELPSKHEMNQVSGDNNSTSINIARSSNFAYLSCLNTT</sequence>
<dbReference type="AlphaFoldDB" id="A0AAV7GX85"/>
<keyword evidence="3" id="KW-1185">Reference proteome</keyword>
<feature type="region of interest" description="Disordered" evidence="1">
    <location>
        <begin position="59"/>
        <end position="86"/>
    </location>
</feature>
<dbReference type="EMBL" id="JAGFBR010000006">
    <property type="protein sequence ID" value="KAH0466124.1"/>
    <property type="molecule type" value="Genomic_DNA"/>
</dbReference>
<dbReference type="InterPro" id="IPR038777">
    <property type="entry name" value="At4g18490-like"/>
</dbReference>
<dbReference type="PANTHER" id="PTHR36380:SF1">
    <property type="entry name" value="OS01G0755100 PROTEIN"/>
    <property type="match status" value="1"/>
</dbReference>
<comment type="caution">
    <text evidence="2">The sequence shown here is derived from an EMBL/GenBank/DDBJ whole genome shotgun (WGS) entry which is preliminary data.</text>
</comment>
<protein>
    <submittedName>
        <fullName evidence="2">Uncharacterized protein</fullName>
    </submittedName>
</protein>
<evidence type="ECO:0000256" key="1">
    <source>
        <dbReference type="SAM" id="MobiDB-lite"/>
    </source>
</evidence>
<feature type="region of interest" description="Disordered" evidence="1">
    <location>
        <begin position="112"/>
        <end position="132"/>
    </location>
</feature>